<reference evidence="2 3" key="1">
    <citation type="submission" date="2021-08" db="EMBL/GenBank/DDBJ databases">
        <title>Culture and genomic analysis of Symbiopectobacterium purcellii sp. nov. gen. nov., isolated from the leafhopper Empoasca decipiens.</title>
        <authorList>
            <person name="Nadal-Jimenez P."/>
            <person name="Siozios S."/>
            <person name="Halliday N."/>
            <person name="Camara M."/>
            <person name="Hurst G.D.D."/>
        </authorList>
    </citation>
    <scope>NUCLEOTIDE SEQUENCE [LARGE SCALE GENOMIC DNA]</scope>
    <source>
        <strain evidence="2 3">SyEd1</strain>
    </source>
</reference>
<dbReference type="InterPro" id="IPR046537">
    <property type="entry name" value="DUF6602"/>
</dbReference>
<organism evidence="2 3">
    <name type="scientific">Symbiopectobacterium purcellii</name>
    <dbReference type="NCBI Taxonomy" id="2871826"/>
    <lineage>
        <taxon>Bacteria</taxon>
        <taxon>Pseudomonadati</taxon>
        <taxon>Pseudomonadota</taxon>
        <taxon>Gammaproteobacteria</taxon>
        <taxon>Enterobacterales</taxon>
        <taxon>Enterobacteriaceae</taxon>
    </lineage>
</organism>
<proteinExistence type="predicted"/>
<keyword evidence="3" id="KW-1185">Reference proteome</keyword>
<protein>
    <recommendedName>
        <fullName evidence="1">DUF6602 domain-containing protein</fullName>
    </recommendedName>
</protein>
<dbReference type="EMBL" id="CP081864">
    <property type="protein sequence ID" value="QZN94342.1"/>
    <property type="molecule type" value="Genomic_DNA"/>
</dbReference>
<name>A0ABX9AGQ6_9ENTR</name>
<dbReference type="Proteomes" id="UP000825886">
    <property type="component" value="Chromosome"/>
</dbReference>
<dbReference type="Pfam" id="PF20247">
    <property type="entry name" value="DUF6602"/>
    <property type="match status" value="1"/>
</dbReference>
<dbReference type="CDD" id="cd21173">
    <property type="entry name" value="NucC-like"/>
    <property type="match status" value="1"/>
</dbReference>
<accession>A0ABX9AGQ6</accession>
<evidence type="ECO:0000313" key="2">
    <source>
        <dbReference type="EMBL" id="QZN94342.1"/>
    </source>
</evidence>
<dbReference type="RefSeq" id="WP_222157466.1">
    <property type="nucleotide sequence ID" value="NZ_CP081864.1"/>
</dbReference>
<evidence type="ECO:0000259" key="1">
    <source>
        <dbReference type="Pfam" id="PF20247"/>
    </source>
</evidence>
<evidence type="ECO:0000313" key="3">
    <source>
        <dbReference type="Proteomes" id="UP000825886"/>
    </source>
</evidence>
<sequence>MKKTHDLHDFMNQISAEMASEYTRIQKRVSEDPGTAGDQGEENWAEILRDWLPQEYHIVTKGRIISQDGETSPQIDILILHASYPSKLLNKKLFLAAGVAAAFECKTTLKASHITEVIENSIKIKNLYKPRGGTPYRELHSPIIYGLLAHSHSWKGEQSEPEKIIINKLISEDRKLISHPRYALDLLCVADLGAWQFSKMAFVKSSIPPSEGQKHSVSIHQDALTINTAYLGHILNDERQDGHFRPMGFLISQLNQILAWENISMRNLAEYYFLTNLTGNGSGSMRSWSGDIFTDNVRIQLQQGGMTSNTSWSEWSPVFL</sequence>
<feature type="domain" description="DUF6602" evidence="1">
    <location>
        <begin position="27"/>
        <end position="127"/>
    </location>
</feature>
<gene>
    <name evidence="2" type="ORF">K6K13_13370</name>
</gene>